<keyword evidence="10" id="KW-1185">Reference proteome</keyword>
<dbReference type="GO" id="GO:0009090">
    <property type="term" value="P:homoserine biosynthetic process"/>
    <property type="evidence" value="ECO:0007669"/>
    <property type="project" value="TreeGrafter"/>
</dbReference>
<feature type="transmembrane region" description="Helical" evidence="7">
    <location>
        <begin position="100"/>
        <end position="121"/>
    </location>
</feature>
<keyword evidence="4" id="KW-0067">ATP-binding</keyword>
<keyword evidence="3" id="KW-0418">Kinase</keyword>
<accession>A0A9Q1KNW8</accession>
<evidence type="ECO:0000313" key="10">
    <source>
        <dbReference type="Proteomes" id="UP001153076"/>
    </source>
</evidence>
<dbReference type="GO" id="GO:0004072">
    <property type="term" value="F:aspartate kinase activity"/>
    <property type="evidence" value="ECO:0007669"/>
    <property type="project" value="UniProtKB-EC"/>
</dbReference>
<evidence type="ECO:0000256" key="3">
    <source>
        <dbReference type="ARBA" id="ARBA00022777"/>
    </source>
</evidence>
<evidence type="ECO:0000256" key="1">
    <source>
        <dbReference type="ARBA" id="ARBA00013059"/>
    </source>
</evidence>
<evidence type="ECO:0000256" key="6">
    <source>
        <dbReference type="ARBA" id="ARBA00034478"/>
    </source>
</evidence>
<protein>
    <recommendedName>
        <fullName evidence="1">aspartate kinase</fullName>
        <ecNumber evidence="1">2.7.2.4</ecNumber>
    </recommendedName>
</protein>
<keyword evidence="7" id="KW-0812">Transmembrane</keyword>
<keyword evidence="7" id="KW-0472">Membrane</keyword>
<feature type="domain" description="ACT" evidence="8">
    <location>
        <begin position="41"/>
        <end position="118"/>
    </location>
</feature>
<dbReference type="GO" id="GO:0009067">
    <property type="term" value="P:aspartate family amino acid biosynthetic process"/>
    <property type="evidence" value="ECO:0007669"/>
    <property type="project" value="InterPro"/>
</dbReference>
<name>A0A9Q1KNW8_9CARY</name>
<dbReference type="InterPro" id="IPR011147">
    <property type="entry name" value="Bifunc_Aspkin/hSer_DH"/>
</dbReference>
<dbReference type="PANTHER" id="PTHR43070:SF5">
    <property type="entry name" value="HOMOSERINE DEHYDROGENASE"/>
    <property type="match status" value="1"/>
</dbReference>
<proteinExistence type="predicted"/>
<dbReference type="SUPFAM" id="SSF55021">
    <property type="entry name" value="ACT-like"/>
    <property type="match status" value="1"/>
</dbReference>
<evidence type="ECO:0000256" key="2">
    <source>
        <dbReference type="ARBA" id="ARBA00022741"/>
    </source>
</evidence>
<comment type="pathway">
    <text evidence="6">Amino-acid biosynthesis; L-methionine biosynthesis via de novo pathway.</text>
</comment>
<sequence>MMRGFWRKKIVKRPLSVMRDGTPPRCRLISCHYTNYSIFATLGQKMASTPGVSATLFDALAKANVNIRGIAQGCSGYNITAVIKRDDCIKALRAVHSRFYLSRTIIAMGIIGPWLIGGTLLDQLSDQAPDWLSIWLKILLQAAALKEKFNIDLRVMGITSSKKMLLAEL</sequence>
<keyword evidence="5" id="KW-0521">NADP</keyword>
<dbReference type="EMBL" id="JAKOGI010000056">
    <property type="protein sequence ID" value="KAJ8446395.1"/>
    <property type="molecule type" value="Genomic_DNA"/>
</dbReference>
<comment type="caution">
    <text evidence="9">The sequence shown here is derived from an EMBL/GenBank/DDBJ whole genome shotgun (WGS) entry which is preliminary data.</text>
</comment>
<dbReference type="AlphaFoldDB" id="A0A9Q1KNW8"/>
<evidence type="ECO:0000256" key="7">
    <source>
        <dbReference type="SAM" id="Phobius"/>
    </source>
</evidence>
<keyword evidence="2" id="KW-0547">Nucleotide-binding</keyword>
<dbReference type="InterPro" id="IPR045865">
    <property type="entry name" value="ACT-like_dom_sf"/>
</dbReference>
<dbReference type="CDD" id="cd04922">
    <property type="entry name" value="ACT_AKi-HSDH-ThrA_2"/>
    <property type="match status" value="1"/>
</dbReference>
<dbReference type="InterPro" id="IPR054352">
    <property type="entry name" value="ACT_Aspartokinase"/>
</dbReference>
<gene>
    <name evidence="9" type="ORF">Cgig2_019288</name>
</gene>
<evidence type="ECO:0000256" key="4">
    <source>
        <dbReference type="ARBA" id="ARBA00022840"/>
    </source>
</evidence>
<evidence type="ECO:0000313" key="9">
    <source>
        <dbReference type="EMBL" id="KAJ8446395.1"/>
    </source>
</evidence>
<dbReference type="OrthoDB" id="1695980at2759"/>
<dbReference type="InterPro" id="IPR002912">
    <property type="entry name" value="ACT_dom"/>
</dbReference>
<dbReference type="EC" id="2.7.2.4" evidence="1"/>
<dbReference type="Gene3D" id="3.30.2130.10">
    <property type="entry name" value="VC0802-like"/>
    <property type="match status" value="1"/>
</dbReference>
<reference evidence="9" key="1">
    <citation type="submission" date="2022-04" db="EMBL/GenBank/DDBJ databases">
        <title>Carnegiea gigantea Genome sequencing and assembly v2.</title>
        <authorList>
            <person name="Copetti D."/>
            <person name="Sanderson M.J."/>
            <person name="Burquez A."/>
            <person name="Wojciechowski M.F."/>
        </authorList>
    </citation>
    <scope>NUCLEOTIDE SEQUENCE</scope>
    <source>
        <strain evidence="9">SGP5-SGP5p</strain>
        <tissue evidence="9">Aerial part</tissue>
    </source>
</reference>
<dbReference type="GO" id="GO:0004412">
    <property type="term" value="F:homoserine dehydrogenase activity"/>
    <property type="evidence" value="ECO:0007669"/>
    <property type="project" value="InterPro"/>
</dbReference>
<dbReference type="PANTHER" id="PTHR43070">
    <property type="match status" value="1"/>
</dbReference>
<evidence type="ECO:0000259" key="8">
    <source>
        <dbReference type="PROSITE" id="PS51671"/>
    </source>
</evidence>
<dbReference type="Proteomes" id="UP001153076">
    <property type="component" value="Unassembled WGS sequence"/>
</dbReference>
<organism evidence="9 10">
    <name type="scientific">Carnegiea gigantea</name>
    <dbReference type="NCBI Taxonomy" id="171969"/>
    <lineage>
        <taxon>Eukaryota</taxon>
        <taxon>Viridiplantae</taxon>
        <taxon>Streptophyta</taxon>
        <taxon>Embryophyta</taxon>
        <taxon>Tracheophyta</taxon>
        <taxon>Spermatophyta</taxon>
        <taxon>Magnoliopsida</taxon>
        <taxon>eudicotyledons</taxon>
        <taxon>Gunneridae</taxon>
        <taxon>Pentapetalae</taxon>
        <taxon>Caryophyllales</taxon>
        <taxon>Cactineae</taxon>
        <taxon>Cactaceae</taxon>
        <taxon>Cactoideae</taxon>
        <taxon>Echinocereeae</taxon>
        <taxon>Carnegiea</taxon>
    </lineage>
</organism>
<dbReference type="PROSITE" id="PS51671">
    <property type="entry name" value="ACT"/>
    <property type="match status" value="1"/>
</dbReference>
<dbReference type="Pfam" id="PF22468">
    <property type="entry name" value="ACT_9"/>
    <property type="match status" value="1"/>
</dbReference>
<keyword evidence="3" id="KW-0808">Transferase</keyword>
<keyword evidence="7" id="KW-1133">Transmembrane helix</keyword>
<dbReference type="GO" id="GO:0005524">
    <property type="term" value="F:ATP binding"/>
    <property type="evidence" value="ECO:0007669"/>
    <property type="project" value="UniProtKB-KW"/>
</dbReference>
<evidence type="ECO:0000256" key="5">
    <source>
        <dbReference type="ARBA" id="ARBA00022857"/>
    </source>
</evidence>